<feature type="domain" description="Sialidase" evidence="1">
    <location>
        <begin position="50"/>
        <end position="265"/>
    </location>
</feature>
<dbReference type="AlphaFoldDB" id="A0A518CJI2"/>
<dbReference type="KEGG" id="plon:Pla110_10990"/>
<dbReference type="Pfam" id="PF13088">
    <property type="entry name" value="BNR_2"/>
    <property type="match status" value="1"/>
</dbReference>
<dbReference type="PANTHER" id="PTHR43752:SF2">
    <property type="entry name" value="BNR_ASP-BOX REPEAT FAMILY PROTEIN"/>
    <property type="match status" value="1"/>
</dbReference>
<reference evidence="2 3" key="1">
    <citation type="submission" date="2019-02" db="EMBL/GenBank/DDBJ databases">
        <title>Deep-cultivation of Planctomycetes and their phenomic and genomic characterization uncovers novel biology.</title>
        <authorList>
            <person name="Wiegand S."/>
            <person name="Jogler M."/>
            <person name="Boedeker C."/>
            <person name="Pinto D."/>
            <person name="Vollmers J."/>
            <person name="Rivas-Marin E."/>
            <person name="Kohn T."/>
            <person name="Peeters S.H."/>
            <person name="Heuer A."/>
            <person name="Rast P."/>
            <person name="Oberbeckmann S."/>
            <person name="Bunk B."/>
            <person name="Jeske O."/>
            <person name="Meyerdierks A."/>
            <person name="Storesund J.E."/>
            <person name="Kallscheuer N."/>
            <person name="Luecker S."/>
            <person name="Lage O.M."/>
            <person name="Pohl T."/>
            <person name="Merkel B.J."/>
            <person name="Hornburger P."/>
            <person name="Mueller R.-W."/>
            <person name="Bruemmer F."/>
            <person name="Labrenz M."/>
            <person name="Spormann A.M."/>
            <person name="Op den Camp H."/>
            <person name="Overmann J."/>
            <person name="Amann R."/>
            <person name="Jetten M.S.M."/>
            <person name="Mascher T."/>
            <person name="Medema M.H."/>
            <person name="Devos D.P."/>
            <person name="Kaster A.-K."/>
            <person name="Ovreas L."/>
            <person name="Rohde M."/>
            <person name="Galperin M.Y."/>
            <person name="Jogler C."/>
        </authorList>
    </citation>
    <scope>NUCLEOTIDE SEQUENCE [LARGE SCALE GENOMIC DNA]</scope>
    <source>
        <strain evidence="2 3">Pla110</strain>
    </source>
</reference>
<dbReference type="OrthoDB" id="41724at2"/>
<dbReference type="EMBL" id="CP036281">
    <property type="protein sequence ID" value="QDU79391.1"/>
    <property type="molecule type" value="Genomic_DNA"/>
</dbReference>
<dbReference type="Gene3D" id="2.120.10.10">
    <property type="match status" value="1"/>
</dbReference>
<gene>
    <name evidence="2" type="ORF">Pla110_10990</name>
</gene>
<evidence type="ECO:0000259" key="1">
    <source>
        <dbReference type="Pfam" id="PF13088"/>
    </source>
</evidence>
<dbReference type="PANTHER" id="PTHR43752">
    <property type="entry name" value="BNR/ASP-BOX REPEAT FAMILY PROTEIN"/>
    <property type="match status" value="1"/>
</dbReference>
<evidence type="ECO:0000313" key="3">
    <source>
        <dbReference type="Proteomes" id="UP000317178"/>
    </source>
</evidence>
<dbReference type="InterPro" id="IPR011040">
    <property type="entry name" value="Sialidase"/>
</dbReference>
<sequence length="355" mass="39504">MTTITMLETGRLDERESAFPSTVRLPDGTLLCSYSIEGGQYVHGGTELSRSTDGGKTWERAGTVSPATKDPETANFLKLTFDKNSNRLYAYGARLLGSPDVAFGDRKMIPVICHSDDLGQSWTAAEPLPVPYDFPLEISDRLLLTTSGRLLAPMATLEHQQLLGERVLGLPSDDAGESWQEPFVVFRDPERKRGYFEQKLTPLPDGRLLAVAWTVTLGDYTDLENSYAISEDNGATWSVPQSTGIQGQTMTPLALSENRILITYNRRFGDQGVVAAVVTIMDDGTWQVEAEHILYDAGQHKKREEKQSGNLQDELDTFAFGFPTPLKISNDEFLMTHWSVEQGVCGIRWTRFEVN</sequence>
<dbReference type="Proteomes" id="UP000317178">
    <property type="component" value="Chromosome"/>
</dbReference>
<dbReference type="RefSeq" id="WP_144993959.1">
    <property type="nucleotide sequence ID" value="NZ_CP036281.1"/>
</dbReference>
<evidence type="ECO:0000313" key="2">
    <source>
        <dbReference type="EMBL" id="QDU79391.1"/>
    </source>
</evidence>
<protein>
    <submittedName>
        <fullName evidence="2">BNR/Asp-box repeat protein</fullName>
    </submittedName>
</protein>
<organism evidence="2 3">
    <name type="scientific">Polystyrenella longa</name>
    <dbReference type="NCBI Taxonomy" id="2528007"/>
    <lineage>
        <taxon>Bacteria</taxon>
        <taxon>Pseudomonadati</taxon>
        <taxon>Planctomycetota</taxon>
        <taxon>Planctomycetia</taxon>
        <taxon>Planctomycetales</taxon>
        <taxon>Planctomycetaceae</taxon>
        <taxon>Polystyrenella</taxon>
    </lineage>
</organism>
<keyword evidence="3" id="KW-1185">Reference proteome</keyword>
<name>A0A518CJI2_9PLAN</name>
<dbReference type="CDD" id="cd15482">
    <property type="entry name" value="Sialidase_non-viral"/>
    <property type="match status" value="1"/>
</dbReference>
<dbReference type="InterPro" id="IPR036278">
    <property type="entry name" value="Sialidase_sf"/>
</dbReference>
<dbReference type="SUPFAM" id="SSF50939">
    <property type="entry name" value="Sialidases"/>
    <property type="match status" value="1"/>
</dbReference>
<proteinExistence type="predicted"/>
<accession>A0A518CJI2</accession>